<evidence type="ECO:0008006" key="4">
    <source>
        <dbReference type="Google" id="ProtNLM"/>
    </source>
</evidence>
<evidence type="ECO:0000256" key="1">
    <source>
        <dbReference type="SAM" id="MobiDB-lite"/>
    </source>
</evidence>
<evidence type="ECO:0000313" key="3">
    <source>
        <dbReference type="Proteomes" id="UP000070501"/>
    </source>
</evidence>
<organism evidence="2 3">
    <name type="scientific">Microdochium bolleyi</name>
    <dbReference type="NCBI Taxonomy" id="196109"/>
    <lineage>
        <taxon>Eukaryota</taxon>
        <taxon>Fungi</taxon>
        <taxon>Dikarya</taxon>
        <taxon>Ascomycota</taxon>
        <taxon>Pezizomycotina</taxon>
        <taxon>Sordariomycetes</taxon>
        <taxon>Xylariomycetidae</taxon>
        <taxon>Xylariales</taxon>
        <taxon>Microdochiaceae</taxon>
        <taxon>Microdochium</taxon>
    </lineage>
</organism>
<keyword evidence="3" id="KW-1185">Reference proteome</keyword>
<dbReference type="OrthoDB" id="410198at2759"/>
<evidence type="ECO:0000313" key="2">
    <source>
        <dbReference type="EMBL" id="KXJ89835.1"/>
    </source>
</evidence>
<dbReference type="Gene3D" id="3.40.630.30">
    <property type="match status" value="1"/>
</dbReference>
<feature type="compositionally biased region" description="Low complexity" evidence="1">
    <location>
        <begin position="16"/>
        <end position="25"/>
    </location>
</feature>
<protein>
    <recommendedName>
        <fullName evidence="4">N-acetyltransferase domain-containing protein</fullName>
    </recommendedName>
</protein>
<dbReference type="EMBL" id="KQ964254">
    <property type="protein sequence ID" value="KXJ89835.1"/>
    <property type="molecule type" value="Genomic_DNA"/>
</dbReference>
<dbReference type="STRING" id="196109.A0A136IXZ5"/>
<dbReference type="InParanoid" id="A0A136IXZ5"/>
<name>A0A136IXZ5_9PEZI</name>
<accession>A0A136IXZ5</accession>
<sequence length="268" mass="29023">MANEIISVGAAVTASFPTTTSSPAPQGKTDNATTKPPLPPVTRGSSDDYLVRASLATARASTDYAFTILLEKEKISHATSVPISDVVIEDATVVENARVAALARLRKKVAWGSFVVEAGGFAAISCWEPRSILDDEYTSGQQALVESIRTSRPLFAAFLEEEDELRRRHLEPAVRRMRPADGRFWNMSLVARDPTVPYVPGAVRAVIAPLMDEFCSGDTEGGAVPIWLVAGGQKARDMYEHFGFRDVGCLHIAGLPLWAMLYTAGLDE</sequence>
<proteinExistence type="predicted"/>
<dbReference type="AlphaFoldDB" id="A0A136IXZ5"/>
<feature type="region of interest" description="Disordered" evidence="1">
    <location>
        <begin position="16"/>
        <end position="46"/>
    </location>
</feature>
<gene>
    <name evidence="2" type="ORF">Micbo1qcDRAFT_212338</name>
</gene>
<reference evidence="3" key="1">
    <citation type="submission" date="2016-02" db="EMBL/GenBank/DDBJ databases">
        <title>Draft genome sequence of Microdochium bolleyi, a fungal endophyte of beachgrass.</title>
        <authorList>
            <consortium name="DOE Joint Genome Institute"/>
            <person name="David A.S."/>
            <person name="May G."/>
            <person name="Haridas S."/>
            <person name="Lim J."/>
            <person name="Wang M."/>
            <person name="Labutti K."/>
            <person name="Lipzen A."/>
            <person name="Barry K."/>
            <person name="Grigoriev I.V."/>
        </authorList>
    </citation>
    <scope>NUCLEOTIDE SEQUENCE [LARGE SCALE GENOMIC DNA]</scope>
    <source>
        <strain evidence="3">J235TASD1</strain>
    </source>
</reference>
<dbReference type="Proteomes" id="UP000070501">
    <property type="component" value="Unassembled WGS sequence"/>
</dbReference>